<dbReference type="InterPro" id="IPR000742">
    <property type="entry name" value="EGF"/>
</dbReference>
<comment type="caution">
    <text evidence="2">Lacks conserved residue(s) required for the propagation of feature annotation.</text>
</comment>
<evidence type="ECO:0008006" key="9">
    <source>
        <dbReference type="Google" id="ProtNLM"/>
    </source>
</evidence>
<dbReference type="CDD" id="cd11418">
    <property type="entry name" value="bHLH_TS_ASCL"/>
    <property type="match status" value="1"/>
</dbReference>
<name>A0A8S1GYN4_9PELO</name>
<accession>A0A8S1GYN4</accession>
<feature type="compositionally biased region" description="Basic and acidic residues" evidence="3">
    <location>
        <begin position="318"/>
        <end position="330"/>
    </location>
</feature>
<dbReference type="EMBL" id="CAJGYM010000007">
    <property type="protein sequence ID" value="CAD6188083.1"/>
    <property type="molecule type" value="Genomic_DNA"/>
</dbReference>
<proteinExistence type="predicted"/>
<keyword evidence="4" id="KW-0732">Signal</keyword>
<feature type="compositionally biased region" description="Acidic residues" evidence="3">
    <location>
        <begin position="357"/>
        <end position="366"/>
    </location>
</feature>
<dbReference type="Gene3D" id="4.10.280.10">
    <property type="entry name" value="Helix-loop-helix DNA-binding domain"/>
    <property type="match status" value="1"/>
</dbReference>
<dbReference type="PANTHER" id="PTHR23349">
    <property type="entry name" value="BASIC HELIX-LOOP-HELIX TRANSCRIPTION FACTOR, TWIST"/>
    <property type="match status" value="1"/>
</dbReference>
<feature type="signal peptide" evidence="4">
    <location>
        <begin position="1"/>
        <end position="16"/>
    </location>
</feature>
<dbReference type="GO" id="GO:0046983">
    <property type="term" value="F:protein dimerization activity"/>
    <property type="evidence" value="ECO:0007669"/>
    <property type="project" value="InterPro"/>
</dbReference>
<feature type="chain" id="PRO_5035769871" description="BHLH domain-containing protein" evidence="4">
    <location>
        <begin position="17"/>
        <end position="692"/>
    </location>
</feature>
<evidence type="ECO:0000256" key="2">
    <source>
        <dbReference type="PROSITE-ProRule" id="PRU00076"/>
    </source>
</evidence>
<feature type="compositionally biased region" description="Polar residues" evidence="3">
    <location>
        <begin position="304"/>
        <end position="317"/>
    </location>
</feature>
<feature type="compositionally biased region" description="Low complexity" evidence="3">
    <location>
        <begin position="96"/>
        <end position="119"/>
    </location>
</feature>
<reference evidence="7" key="1">
    <citation type="submission" date="2020-10" db="EMBL/GenBank/DDBJ databases">
        <authorList>
            <person name="Kikuchi T."/>
        </authorList>
    </citation>
    <scope>NUCLEOTIDE SEQUENCE</scope>
    <source>
        <strain evidence="7">NKZ352</strain>
    </source>
</reference>
<dbReference type="InterPro" id="IPR011598">
    <property type="entry name" value="bHLH_dom"/>
</dbReference>
<feature type="compositionally biased region" description="Basic and acidic residues" evidence="3">
    <location>
        <begin position="188"/>
        <end position="248"/>
    </location>
</feature>
<keyword evidence="2" id="KW-1015">Disulfide bond</keyword>
<dbReference type="GO" id="GO:0032502">
    <property type="term" value="P:developmental process"/>
    <property type="evidence" value="ECO:0007669"/>
    <property type="project" value="TreeGrafter"/>
</dbReference>
<dbReference type="SMART" id="SM00353">
    <property type="entry name" value="HLH"/>
    <property type="match status" value="1"/>
</dbReference>
<evidence type="ECO:0000313" key="8">
    <source>
        <dbReference type="Proteomes" id="UP000835052"/>
    </source>
</evidence>
<dbReference type="PANTHER" id="PTHR23349:SF108">
    <property type="entry name" value="BHLH DOMAIN-CONTAINING PROTEIN"/>
    <property type="match status" value="1"/>
</dbReference>
<keyword evidence="8" id="KW-1185">Reference proteome</keyword>
<keyword evidence="2" id="KW-0245">EGF-like domain</keyword>
<protein>
    <recommendedName>
        <fullName evidence="9">BHLH domain-containing protein</fullName>
    </recommendedName>
</protein>
<keyword evidence="1" id="KW-0238">DNA-binding</keyword>
<evidence type="ECO:0000259" key="5">
    <source>
        <dbReference type="PROSITE" id="PS50026"/>
    </source>
</evidence>
<evidence type="ECO:0000313" key="7">
    <source>
        <dbReference type="EMBL" id="CAD6188083.1"/>
    </source>
</evidence>
<evidence type="ECO:0000256" key="3">
    <source>
        <dbReference type="SAM" id="MobiDB-lite"/>
    </source>
</evidence>
<feature type="domain" description="EGF-like" evidence="5">
    <location>
        <begin position="24"/>
        <end position="63"/>
    </location>
</feature>
<gene>
    <name evidence="7" type="ORF">CAUJ_LOCUS4002</name>
</gene>
<sequence>MREFLLALLLVGAADAVGHGLVSPQSDCKIRCENGGMCVFDLDMPDVHSCICLLGVFHGDRCQFAVEQTTTEVTTTTSPTSRTETPIQVDYRQIHQQQPSQNVHPQNQPQNQVHHQNSHTSTHHYHRGHRVDDEREQEEERKKAYERKLVEQRHKERLEEHRKQEERRRSDAAREDALRAETHRRRHEEHLAQQRRDQERLEADRRRAEEARRAETERQEAERRRKEEERRQSEEQRRRLEDSQKEAEIVPEVSVEQRQEAETKEKEAEMANEDWDYKNNEEDDDYLNVPELEEHMEHSEDEQASVQVQTTTGTTPEHQAEVDWKPDSKSDSDILAGLNSVLEKAVEETLQEHPVEETAEENNSDDYWDHTPKRTDEDYALDAEIQNIGASEVSEKATDPPQETEYGMEEGQEGWMMVRAEKDTSMTSSCSRWLVLAVFFGLARSLSEYQSSCLNHLLSRTAFISYAITEPAATGELSPVGGLSGAQSALMSANEFAISRHFNPGFGRRFVDTLFTPQFSSNRRIGSACLRDKRLEVRNGCEKMPGVVAKRNARERTRVHTVNQAFQFLKEHLPTLRQHTKRVSKLKILNAAINYIDALLHIIESTDGVPPPKMLAKLRLPFGPPTTNACVAADAPLVHPPAPEAPLLPSFSMQPVPYVKTLFDYPTYLYPPPPTCPTSTFAVNSQFMMPYQ</sequence>
<dbReference type="InterPro" id="IPR036638">
    <property type="entry name" value="HLH_DNA-bd_sf"/>
</dbReference>
<dbReference type="PROSITE" id="PS50888">
    <property type="entry name" value="BHLH"/>
    <property type="match status" value="1"/>
</dbReference>
<organism evidence="7 8">
    <name type="scientific">Caenorhabditis auriculariae</name>
    <dbReference type="NCBI Taxonomy" id="2777116"/>
    <lineage>
        <taxon>Eukaryota</taxon>
        <taxon>Metazoa</taxon>
        <taxon>Ecdysozoa</taxon>
        <taxon>Nematoda</taxon>
        <taxon>Chromadorea</taxon>
        <taxon>Rhabditida</taxon>
        <taxon>Rhabditina</taxon>
        <taxon>Rhabditomorpha</taxon>
        <taxon>Rhabditoidea</taxon>
        <taxon>Rhabditidae</taxon>
        <taxon>Peloderinae</taxon>
        <taxon>Caenorhabditis</taxon>
    </lineage>
</organism>
<dbReference type="GO" id="GO:0000981">
    <property type="term" value="F:DNA-binding transcription factor activity, RNA polymerase II-specific"/>
    <property type="evidence" value="ECO:0007669"/>
    <property type="project" value="TreeGrafter"/>
</dbReference>
<dbReference type="Proteomes" id="UP000835052">
    <property type="component" value="Unassembled WGS sequence"/>
</dbReference>
<evidence type="ECO:0000259" key="6">
    <source>
        <dbReference type="PROSITE" id="PS50888"/>
    </source>
</evidence>
<feature type="domain" description="BHLH" evidence="6">
    <location>
        <begin position="546"/>
        <end position="599"/>
    </location>
</feature>
<evidence type="ECO:0000256" key="1">
    <source>
        <dbReference type="ARBA" id="ARBA00023125"/>
    </source>
</evidence>
<dbReference type="Pfam" id="PF00010">
    <property type="entry name" value="HLH"/>
    <property type="match status" value="1"/>
</dbReference>
<feature type="region of interest" description="Disordered" evidence="3">
    <location>
        <begin position="96"/>
        <end position="330"/>
    </location>
</feature>
<dbReference type="AlphaFoldDB" id="A0A8S1GYN4"/>
<dbReference type="OrthoDB" id="6241467at2759"/>
<feature type="disulfide bond" evidence="2">
    <location>
        <begin position="28"/>
        <end position="38"/>
    </location>
</feature>
<evidence type="ECO:0000256" key="4">
    <source>
        <dbReference type="SAM" id="SignalP"/>
    </source>
</evidence>
<dbReference type="SUPFAM" id="SSF47459">
    <property type="entry name" value="HLH, helix-loop-helix DNA-binding domain"/>
    <property type="match status" value="1"/>
</dbReference>
<dbReference type="GO" id="GO:0000977">
    <property type="term" value="F:RNA polymerase II transcription regulatory region sequence-specific DNA binding"/>
    <property type="evidence" value="ECO:0007669"/>
    <property type="project" value="TreeGrafter"/>
</dbReference>
<comment type="caution">
    <text evidence="7">The sequence shown here is derived from an EMBL/GenBank/DDBJ whole genome shotgun (WGS) entry which is preliminary data.</text>
</comment>
<dbReference type="InterPro" id="IPR050283">
    <property type="entry name" value="E-box_TF_Regulators"/>
</dbReference>
<dbReference type="PROSITE" id="PS50026">
    <property type="entry name" value="EGF_3"/>
    <property type="match status" value="1"/>
</dbReference>
<feature type="compositionally biased region" description="Basic and acidic residues" evidence="3">
    <location>
        <begin position="130"/>
        <end position="181"/>
    </location>
</feature>
<feature type="region of interest" description="Disordered" evidence="3">
    <location>
        <begin position="351"/>
        <end position="371"/>
    </location>
</feature>
<feature type="compositionally biased region" description="Basic and acidic residues" evidence="3">
    <location>
        <begin position="255"/>
        <end position="280"/>
    </location>
</feature>